<dbReference type="Gene3D" id="2.80.10.50">
    <property type="match status" value="1"/>
</dbReference>
<reference evidence="2 3" key="1">
    <citation type="submission" date="2014-04" db="EMBL/GenBank/DDBJ databases">
        <authorList>
            <consortium name="DOE Joint Genome Institute"/>
            <person name="Kuo A."/>
            <person name="Gay G."/>
            <person name="Dore J."/>
            <person name="Kohler A."/>
            <person name="Nagy L.G."/>
            <person name="Floudas D."/>
            <person name="Copeland A."/>
            <person name="Barry K.W."/>
            <person name="Cichocki N."/>
            <person name="Veneault-Fourrey C."/>
            <person name="LaButti K."/>
            <person name="Lindquist E.A."/>
            <person name="Lipzen A."/>
            <person name="Lundell T."/>
            <person name="Morin E."/>
            <person name="Murat C."/>
            <person name="Sun H."/>
            <person name="Tunlid A."/>
            <person name="Henrissat B."/>
            <person name="Grigoriev I.V."/>
            <person name="Hibbett D.S."/>
            <person name="Martin F."/>
            <person name="Nordberg H.P."/>
            <person name="Cantor M.N."/>
            <person name="Hua S.X."/>
        </authorList>
    </citation>
    <scope>NUCLEOTIDE SEQUENCE [LARGE SCALE GENOMIC DNA]</scope>
    <source>
        <strain evidence="3">h7</strain>
    </source>
</reference>
<dbReference type="Pfam" id="PF14200">
    <property type="entry name" value="RicinB_lectin_2"/>
    <property type="match status" value="1"/>
</dbReference>
<evidence type="ECO:0000313" key="2">
    <source>
        <dbReference type="EMBL" id="KIM43941.1"/>
    </source>
</evidence>
<keyword evidence="3" id="KW-1185">Reference proteome</keyword>
<dbReference type="SUPFAM" id="SSF50370">
    <property type="entry name" value="Ricin B-like lectins"/>
    <property type="match status" value="1"/>
</dbReference>
<organism evidence="2 3">
    <name type="scientific">Hebeloma cylindrosporum</name>
    <dbReference type="NCBI Taxonomy" id="76867"/>
    <lineage>
        <taxon>Eukaryota</taxon>
        <taxon>Fungi</taxon>
        <taxon>Dikarya</taxon>
        <taxon>Basidiomycota</taxon>
        <taxon>Agaricomycotina</taxon>
        <taxon>Agaricomycetes</taxon>
        <taxon>Agaricomycetidae</taxon>
        <taxon>Agaricales</taxon>
        <taxon>Agaricineae</taxon>
        <taxon>Hymenogastraceae</taxon>
        <taxon>Hebeloma</taxon>
    </lineage>
</organism>
<dbReference type="SMART" id="SM00458">
    <property type="entry name" value="RICIN"/>
    <property type="match status" value="1"/>
</dbReference>
<accession>A0A0C3CJK0</accession>
<evidence type="ECO:0000313" key="3">
    <source>
        <dbReference type="Proteomes" id="UP000053424"/>
    </source>
</evidence>
<protein>
    <submittedName>
        <fullName evidence="2">Carbohydrate-binding module family 13 protein</fullName>
    </submittedName>
</protein>
<name>A0A0C3CJK0_HEBCY</name>
<proteinExistence type="predicted"/>
<gene>
    <name evidence="2" type="ORF">M413DRAFT_9240</name>
</gene>
<dbReference type="CDD" id="cd23422">
    <property type="entry name" value="beta-trefoil_Ricin_MPL_CNL"/>
    <property type="match status" value="1"/>
</dbReference>
<dbReference type="OrthoDB" id="2131701at2759"/>
<dbReference type="InterPro" id="IPR000772">
    <property type="entry name" value="Ricin_B_lectin"/>
</dbReference>
<dbReference type="PROSITE" id="PS50231">
    <property type="entry name" value="RICIN_B_LECTIN"/>
    <property type="match status" value="1"/>
</dbReference>
<dbReference type="HOGENOM" id="CLU_119132_0_0_1"/>
<dbReference type="InterPro" id="IPR035992">
    <property type="entry name" value="Ricin_B-like_lectins"/>
</dbReference>
<feature type="domain" description="Ricin B lectin" evidence="1">
    <location>
        <begin position="9"/>
        <end position="139"/>
    </location>
</feature>
<dbReference type="AlphaFoldDB" id="A0A0C3CJK0"/>
<dbReference type="EMBL" id="KN831774">
    <property type="protein sequence ID" value="KIM43941.1"/>
    <property type="molecule type" value="Genomic_DNA"/>
</dbReference>
<dbReference type="STRING" id="686832.A0A0C3CJK0"/>
<sequence>MTAQVNSGNTYVITNVKGGTAMDLSAADNTSVIGWPVHGGVNQQWSMNWTGKAWTFRSAATGLYLGIGGTPADGTRIVVSATPFEWHIWRADNDQNTFRIFVPFTHQNLDLYGDGLRTPGDPITLWYTWNGLHQTWRFTKV</sequence>
<reference evidence="3" key="2">
    <citation type="submission" date="2015-01" db="EMBL/GenBank/DDBJ databases">
        <title>Evolutionary Origins and Diversification of the Mycorrhizal Mutualists.</title>
        <authorList>
            <consortium name="DOE Joint Genome Institute"/>
            <consortium name="Mycorrhizal Genomics Consortium"/>
            <person name="Kohler A."/>
            <person name="Kuo A."/>
            <person name="Nagy L.G."/>
            <person name="Floudas D."/>
            <person name="Copeland A."/>
            <person name="Barry K.W."/>
            <person name="Cichocki N."/>
            <person name="Veneault-Fourrey C."/>
            <person name="LaButti K."/>
            <person name="Lindquist E.A."/>
            <person name="Lipzen A."/>
            <person name="Lundell T."/>
            <person name="Morin E."/>
            <person name="Murat C."/>
            <person name="Riley R."/>
            <person name="Ohm R."/>
            <person name="Sun H."/>
            <person name="Tunlid A."/>
            <person name="Henrissat B."/>
            <person name="Grigoriev I.V."/>
            <person name="Hibbett D.S."/>
            <person name="Martin F."/>
        </authorList>
    </citation>
    <scope>NUCLEOTIDE SEQUENCE [LARGE SCALE GENOMIC DNA]</scope>
    <source>
        <strain evidence="3">h7</strain>
    </source>
</reference>
<dbReference type="Proteomes" id="UP000053424">
    <property type="component" value="Unassembled WGS sequence"/>
</dbReference>
<evidence type="ECO:0000259" key="1">
    <source>
        <dbReference type="SMART" id="SM00458"/>
    </source>
</evidence>